<dbReference type="InterPro" id="IPR036388">
    <property type="entry name" value="WH-like_DNA-bd_sf"/>
</dbReference>
<dbReference type="SUPFAM" id="SSF46785">
    <property type="entry name" value="Winged helix' DNA-binding domain"/>
    <property type="match status" value="1"/>
</dbReference>
<dbReference type="PANTHER" id="PTHR30537:SF26">
    <property type="entry name" value="GLYCINE CLEAVAGE SYSTEM TRANSCRIPTIONAL ACTIVATOR"/>
    <property type="match status" value="1"/>
</dbReference>
<keyword evidence="2" id="KW-0805">Transcription regulation</keyword>
<dbReference type="InterPro" id="IPR000847">
    <property type="entry name" value="LysR_HTH_N"/>
</dbReference>
<dbReference type="Pfam" id="PF00126">
    <property type="entry name" value="HTH_1"/>
    <property type="match status" value="1"/>
</dbReference>
<dbReference type="GO" id="GO:0006351">
    <property type="term" value="P:DNA-templated transcription"/>
    <property type="evidence" value="ECO:0007669"/>
    <property type="project" value="TreeGrafter"/>
</dbReference>
<dbReference type="PANTHER" id="PTHR30537">
    <property type="entry name" value="HTH-TYPE TRANSCRIPTIONAL REGULATOR"/>
    <property type="match status" value="1"/>
</dbReference>
<evidence type="ECO:0000256" key="4">
    <source>
        <dbReference type="ARBA" id="ARBA00023163"/>
    </source>
</evidence>
<dbReference type="GO" id="GO:0043565">
    <property type="term" value="F:sequence-specific DNA binding"/>
    <property type="evidence" value="ECO:0007669"/>
    <property type="project" value="TreeGrafter"/>
</dbReference>
<feature type="domain" description="HTH lysR-type" evidence="5">
    <location>
        <begin position="7"/>
        <end position="64"/>
    </location>
</feature>
<dbReference type="Proteomes" id="UP000323300">
    <property type="component" value="Unassembled WGS sequence"/>
</dbReference>
<dbReference type="RefSeq" id="WP_149760407.1">
    <property type="nucleotide sequence ID" value="NZ_BSPE01000031.1"/>
</dbReference>
<organism evidence="6 7">
    <name type="scientific">Neomesorhizobium albiziae</name>
    <dbReference type="NCBI Taxonomy" id="335020"/>
    <lineage>
        <taxon>Bacteria</taxon>
        <taxon>Pseudomonadati</taxon>
        <taxon>Pseudomonadota</taxon>
        <taxon>Alphaproteobacteria</taxon>
        <taxon>Hyphomicrobiales</taxon>
        <taxon>Phyllobacteriaceae</taxon>
        <taxon>Neomesorhizobium</taxon>
    </lineage>
</organism>
<evidence type="ECO:0000256" key="1">
    <source>
        <dbReference type="ARBA" id="ARBA00009437"/>
    </source>
</evidence>
<name>A0A1I3Z9L6_9HYPH</name>
<dbReference type="Gene3D" id="3.40.190.10">
    <property type="entry name" value="Periplasmic binding protein-like II"/>
    <property type="match status" value="2"/>
</dbReference>
<dbReference type="PROSITE" id="PS50931">
    <property type="entry name" value="HTH_LYSR"/>
    <property type="match status" value="1"/>
</dbReference>
<dbReference type="AlphaFoldDB" id="A0A1I3Z9L6"/>
<dbReference type="SUPFAM" id="SSF53850">
    <property type="entry name" value="Periplasmic binding protein-like II"/>
    <property type="match status" value="1"/>
</dbReference>
<dbReference type="InterPro" id="IPR036390">
    <property type="entry name" value="WH_DNA-bd_sf"/>
</dbReference>
<keyword evidence="3 6" id="KW-0238">DNA-binding</keyword>
<keyword evidence="4" id="KW-0804">Transcription</keyword>
<evidence type="ECO:0000313" key="7">
    <source>
        <dbReference type="Proteomes" id="UP000323300"/>
    </source>
</evidence>
<evidence type="ECO:0000256" key="2">
    <source>
        <dbReference type="ARBA" id="ARBA00023015"/>
    </source>
</evidence>
<accession>A0A1I3Z9L6</accession>
<protein>
    <submittedName>
        <fullName evidence="6">DNA-binding transcriptional regulator, LysR family</fullName>
    </submittedName>
</protein>
<proteinExistence type="inferred from homology"/>
<dbReference type="EMBL" id="FOSL01000006">
    <property type="protein sequence ID" value="SFK40725.1"/>
    <property type="molecule type" value="Genomic_DNA"/>
</dbReference>
<evidence type="ECO:0000256" key="3">
    <source>
        <dbReference type="ARBA" id="ARBA00023125"/>
    </source>
</evidence>
<evidence type="ECO:0000259" key="5">
    <source>
        <dbReference type="PROSITE" id="PS50931"/>
    </source>
</evidence>
<reference evidence="6 7" key="1">
    <citation type="submission" date="2016-10" db="EMBL/GenBank/DDBJ databases">
        <authorList>
            <person name="Varghese N."/>
            <person name="Submissions S."/>
        </authorList>
    </citation>
    <scope>NUCLEOTIDE SEQUENCE [LARGE SCALE GENOMIC DNA]</scope>
    <source>
        <strain evidence="6 7">DSM 21822</strain>
    </source>
</reference>
<dbReference type="GO" id="GO:0003700">
    <property type="term" value="F:DNA-binding transcription factor activity"/>
    <property type="evidence" value="ECO:0007669"/>
    <property type="project" value="InterPro"/>
</dbReference>
<dbReference type="InterPro" id="IPR058163">
    <property type="entry name" value="LysR-type_TF_proteobact-type"/>
</dbReference>
<sequence length="302" mass="33289">MKNLNRVHLNGLRALEAAGRLGSLQRAADELGVSPGAVSQQIIKTERQLGTTVLERTPRGFEPTQSGRLLLARLFAGFRELDTAVEAAAGQTETTLTISVAPLFASKWLVPRLSRFRKLHPDIRVRLEATTELADPDRSDIDLALRIGTGNWPRVRVEFLLPQEVFPVCAPELAAQLSTPADLARLPIVRDTNSNLSWDQWLRPFGLSETMLAAGDTFTDAGLCLEAAIAGQGVMLAWQTLALDAIRSGLLVAPFRERIRSEFGYFLITSATRREAKKVSQFREWLKSEIAASEEGMETAIK</sequence>
<dbReference type="Gene3D" id="1.10.10.10">
    <property type="entry name" value="Winged helix-like DNA-binding domain superfamily/Winged helix DNA-binding domain"/>
    <property type="match status" value="1"/>
</dbReference>
<evidence type="ECO:0000313" key="6">
    <source>
        <dbReference type="EMBL" id="SFK40725.1"/>
    </source>
</evidence>
<dbReference type="OrthoDB" id="9807765at2"/>
<dbReference type="InterPro" id="IPR005119">
    <property type="entry name" value="LysR_subst-bd"/>
</dbReference>
<dbReference type="CDD" id="cd08432">
    <property type="entry name" value="PBP2_GcdR_TrpI_HvrB_AmpR_like"/>
    <property type="match status" value="1"/>
</dbReference>
<comment type="similarity">
    <text evidence="1">Belongs to the LysR transcriptional regulatory family.</text>
</comment>
<keyword evidence="7" id="KW-1185">Reference proteome</keyword>
<gene>
    <name evidence="6" type="ORF">SAMN04488498_10636</name>
</gene>
<dbReference type="Pfam" id="PF03466">
    <property type="entry name" value="LysR_substrate"/>
    <property type="match status" value="1"/>
</dbReference>